<keyword evidence="5" id="KW-1185">Reference proteome</keyword>
<sequence>MTLGITGVCWLPRMAEINSVTLNTGAHAIPIAAAGSAWSGLTAAWVDATTTVARVMAEIGVGLEGSNGLTVLARLGGFAVWAEQQAVMAGIMAGKANANATAYTVASIAMPSLPEIALVETARVAAYSSGGALNGSAEAAEAAKLALDIRAALVMETYEAATSLMVTTPGQFLMPPPIAMGAGSAGAGGDAFAEGGDPVQAALGAAATLAQNPAVTSALSQVAQVAGTVATDGVTSVGNVASSAITAVANAMTQSPGLGTSGFPGMGTAGAGGAALTTHAVSYVGGGSVNIGNGAGTLRLPEGWSSGLGGTGGLGNPGGATGPAAPVAEPMGVVGTPASTAPVRSAGTGSLLGQQGGDEDETRRGHDYGRSVEVFADGRVVAPAVIGADPVDADAAQMDSVGGANR</sequence>
<organism evidence="4 5">
    <name type="scientific">Nocardia tengchongensis</name>
    <dbReference type="NCBI Taxonomy" id="2055889"/>
    <lineage>
        <taxon>Bacteria</taxon>
        <taxon>Bacillati</taxon>
        <taxon>Actinomycetota</taxon>
        <taxon>Actinomycetes</taxon>
        <taxon>Mycobacteriales</taxon>
        <taxon>Nocardiaceae</taxon>
        <taxon>Nocardia</taxon>
    </lineage>
</organism>
<reference evidence="4 5" key="1">
    <citation type="submission" date="2021-04" db="EMBL/GenBank/DDBJ databases">
        <title>Nocardia tengchongensis.</title>
        <authorList>
            <person name="Zhuang k."/>
            <person name="Ran Y."/>
            <person name="Li W."/>
        </authorList>
    </citation>
    <scope>NUCLEOTIDE SEQUENCE [LARGE SCALE GENOMIC DNA]</scope>
    <source>
        <strain evidence="4 5">CFH S0057</strain>
    </source>
</reference>
<dbReference type="Pfam" id="PF00823">
    <property type="entry name" value="PPE"/>
    <property type="match status" value="1"/>
</dbReference>
<protein>
    <submittedName>
        <fullName evidence="4">PPE domain-containing protein</fullName>
    </submittedName>
</protein>
<dbReference type="Gene3D" id="1.20.1260.20">
    <property type="entry name" value="PPE superfamily"/>
    <property type="match status" value="1"/>
</dbReference>
<dbReference type="InterPro" id="IPR000030">
    <property type="entry name" value="PPE_dom"/>
</dbReference>
<evidence type="ECO:0000256" key="2">
    <source>
        <dbReference type="SAM" id="MobiDB-lite"/>
    </source>
</evidence>
<evidence type="ECO:0000313" key="5">
    <source>
        <dbReference type="Proteomes" id="UP000683310"/>
    </source>
</evidence>
<dbReference type="SUPFAM" id="SSF140459">
    <property type="entry name" value="PE/PPE dimer-like"/>
    <property type="match status" value="1"/>
</dbReference>
<dbReference type="InterPro" id="IPR038332">
    <property type="entry name" value="PPE_sf"/>
</dbReference>
<accession>A0ABX8CSX8</accession>
<evidence type="ECO:0000313" key="4">
    <source>
        <dbReference type="EMBL" id="QVI22647.1"/>
    </source>
</evidence>
<comment type="similarity">
    <text evidence="1">Belongs to the mycobacterial PPE family.</text>
</comment>
<name>A0ABX8CSX8_9NOCA</name>
<proteinExistence type="inferred from homology"/>
<feature type="region of interest" description="Disordered" evidence="2">
    <location>
        <begin position="334"/>
        <end position="365"/>
    </location>
</feature>
<dbReference type="EMBL" id="CP074371">
    <property type="protein sequence ID" value="QVI22647.1"/>
    <property type="molecule type" value="Genomic_DNA"/>
</dbReference>
<evidence type="ECO:0000259" key="3">
    <source>
        <dbReference type="Pfam" id="PF00823"/>
    </source>
</evidence>
<feature type="domain" description="PPE" evidence="3">
    <location>
        <begin position="10"/>
        <end position="167"/>
    </location>
</feature>
<dbReference type="Proteomes" id="UP000683310">
    <property type="component" value="Chromosome"/>
</dbReference>
<gene>
    <name evidence="4" type="ORF">KHQ06_06370</name>
</gene>
<evidence type="ECO:0000256" key="1">
    <source>
        <dbReference type="ARBA" id="ARBA00010652"/>
    </source>
</evidence>